<dbReference type="EC" id="2.4.1.266" evidence="7"/>
<organism evidence="13 14">
    <name type="scientific">Mycobacterium stomatepiae</name>
    <dbReference type="NCBI Taxonomy" id="470076"/>
    <lineage>
        <taxon>Bacteria</taxon>
        <taxon>Bacillati</taxon>
        <taxon>Actinomycetota</taxon>
        <taxon>Actinomycetes</taxon>
        <taxon>Mycobacteriales</taxon>
        <taxon>Mycobacteriaceae</taxon>
        <taxon>Mycobacterium</taxon>
        <taxon>Mycobacterium simiae complex</taxon>
    </lineage>
</organism>
<evidence type="ECO:0000256" key="8">
    <source>
        <dbReference type="ARBA" id="ARBA00040894"/>
    </source>
</evidence>
<dbReference type="SUPFAM" id="SSF53448">
    <property type="entry name" value="Nucleotide-diphospho-sugar transferases"/>
    <property type="match status" value="1"/>
</dbReference>
<dbReference type="RefSeq" id="WP_163793061.1">
    <property type="nucleotide sequence ID" value="NZ_AP022587.1"/>
</dbReference>
<keyword evidence="4" id="KW-0328">Glycosyltransferase</keyword>
<dbReference type="PANTHER" id="PTHR48090">
    <property type="entry name" value="UNDECAPRENYL-PHOSPHATE 4-DEOXY-4-FORMAMIDO-L-ARABINOSE TRANSFERASE-RELATED"/>
    <property type="match status" value="1"/>
</dbReference>
<sequence>MTASELVARDLATGAVAARPGDVWLSNGSSRPGRTLGELEEAKAGRTISVVLPALNEEASVASVIGSISPLVDGLVDELIVLDSGSTDDTEIRAIAAGARVVSREQALPEVPTRPGKGEVLWRSLAATSGDIVVFVDSDLVDPHPMFVPWLVDPLLTGDGIHLVKSFYRRPLMVREADGVSDVGDLGGGVAPTGGGRVTELVARPLLSALRPELGCVLQPLGGEYAASRDLLTSLPFAPGYGVEIGLLIDTFDRLGLDAIAQVNLGVRAHRNRPLAELGAMSRQVIATLLSRCGIPDSGVGLTQFFADGEGYTQHTSPVSLTDRPPMKGFRPR</sequence>
<dbReference type="Gene3D" id="3.90.550.10">
    <property type="entry name" value="Spore Coat Polysaccharide Biosynthesis Protein SpsA, Chain A"/>
    <property type="match status" value="1"/>
</dbReference>
<feature type="domain" description="Glycosyltransferase 2-like" evidence="12">
    <location>
        <begin position="49"/>
        <end position="158"/>
    </location>
</feature>
<evidence type="ECO:0000256" key="4">
    <source>
        <dbReference type="ARBA" id="ARBA00022676"/>
    </source>
</evidence>
<comment type="catalytic activity">
    <reaction evidence="9">
        <text>(2R)-3-phosphoglycerate + UDP-alpha-D-glucose = (2R)-2-O-(alpha-D-glucopyranosyl)-3-phospho-glycerate + UDP + H(+)</text>
        <dbReference type="Rhea" id="RHEA:31319"/>
        <dbReference type="ChEBI" id="CHEBI:15378"/>
        <dbReference type="ChEBI" id="CHEBI:58223"/>
        <dbReference type="ChEBI" id="CHEBI:58272"/>
        <dbReference type="ChEBI" id="CHEBI:58885"/>
        <dbReference type="ChEBI" id="CHEBI:62600"/>
        <dbReference type="EC" id="2.4.1.266"/>
    </reaction>
    <physiologicalReaction direction="left-to-right" evidence="9">
        <dbReference type="Rhea" id="RHEA:31320"/>
    </physiologicalReaction>
</comment>
<dbReference type="InterPro" id="IPR001173">
    <property type="entry name" value="Glyco_trans_2-like"/>
</dbReference>
<evidence type="ECO:0000256" key="2">
    <source>
        <dbReference type="ARBA" id="ARBA00001946"/>
    </source>
</evidence>
<evidence type="ECO:0000256" key="6">
    <source>
        <dbReference type="ARBA" id="ARBA00022842"/>
    </source>
</evidence>
<accession>A0A7I7QFV2</accession>
<evidence type="ECO:0000256" key="9">
    <source>
        <dbReference type="ARBA" id="ARBA00048689"/>
    </source>
</evidence>
<dbReference type="PANTHER" id="PTHR48090:SF10">
    <property type="entry name" value="GLUCOSYL-3-PHOSPHOGLYCERATE SYNTHASE"/>
    <property type="match status" value="1"/>
</dbReference>
<evidence type="ECO:0000256" key="7">
    <source>
        <dbReference type="ARBA" id="ARBA00039022"/>
    </source>
</evidence>
<evidence type="ECO:0000256" key="1">
    <source>
        <dbReference type="ARBA" id="ARBA00001936"/>
    </source>
</evidence>
<dbReference type="NCBIfam" id="NF010496">
    <property type="entry name" value="PRK13915.1"/>
    <property type="match status" value="1"/>
</dbReference>
<comment type="similarity">
    <text evidence="3">Belongs to the glycosyltransferase 2 family.</text>
</comment>
<evidence type="ECO:0000313" key="14">
    <source>
        <dbReference type="Proteomes" id="UP000467130"/>
    </source>
</evidence>
<keyword evidence="6" id="KW-0460">Magnesium</keyword>
<name>A0A7I7QFV2_9MYCO</name>
<dbReference type="AlphaFoldDB" id="A0A7I7QFV2"/>
<reference evidence="13 14" key="1">
    <citation type="journal article" date="2019" name="Emerg. Microbes Infect.">
        <title>Comprehensive subspecies identification of 175 nontuberculous mycobacteria species based on 7547 genomic profiles.</title>
        <authorList>
            <person name="Matsumoto Y."/>
            <person name="Kinjo T."/>
            <person name="Motooka D."/>
            <person name="Nabeya D."/>
            <person name="Jung N."/>
            <person name="Uechi K."/>
            <person name="Horii T."/>
            <person name="Iida T."/>
            <person name="Fujita J."/>
            <person name="Nakamura S."/>
        </authorList>
    </citation>
    <scope>NUCLEOTIDE SEQUENCE [LARGE SCALE GENOMIC DNA]</scope>
    <source>
        <strain evidence="13 14">JCM 17783</strain>
    </source>
</reference>
<dbReference type="InterPro" id="IPR029044">
    <property type="entry name" value="Nucleotide-diphossugar_trans"/>
</dbReference>
<dbReference type="GO" id="GO:0016757">
    <property type="term" value="F:glycosyltransferase activity"/>
    <property type="evidence" value="ECO:0007669"/>
    <property type="project" value="UniProtKB-KW"/>
</dbReference>
<dbReference type="Proteomes" id="UP000467130">
    <property type="component" value="Chromosome"/>
</dbReference>
<feature type="region of interest" description="Disordered" evidence="11">
    <location>
        <begin position="314"/>
        <end position="333"/>
    </location>
</feature>
<dbReference type="KEGG" id="msto:MSTO_52670"/>
<comment type="cofactor">
    <cofactor evidence="1">
        <name>Mn(2+)</name>
        <dbReference type="ChEBI" id="CHEBI:29035"/>
    </cofactor>
</comment>
<keyword evidence="14" id="KW-1185">Reference proteome</keyword>
<evidence type="ECO:0000256" key="10">
    <source>
        <dbReference type="ARBA" id="ARBA00048997"/>
    </source>
</evidence>
<comment type="cofactor">
    <cofactor evidence="2">
        <name>Mg(2+)</name>
        <dbReference type="ChEBI" id="CHEBI:18420"/>
    </cofactor>
</comment>
<dbReference type="EMBL" id="AP022587">
    <property type="protein sequence ID" value="BBY25062.1"/>
    <property type="molecule type" value="Genomic_DNA"/>
</dbReference>
<evidence type="ECO:0000313" key="13">
    <source>
        <dbReference type="EMBL" id="BBY25062.1"/>
    </source>
</evidence>
<comment type="catalytic activity">
    <reaction evidence="10">
        <text>an NDP-alpha-D-glucose + (2R)-3-phosphoglycerate = (2R)-2-O-(alpha-D-glucopyranosyl)-3-phospho-glycerate + a ribonucleoside 5'-diphosphate + H(+)</text>
        <dbReference type="Rhea" id="RHEA:47244"/>
        <dbReference type="ChEBI" id="CHEBI:15378"/>
        <dbReference type="ChEBI" id="CHEBI:57930"/>
        <dbReference type="ChEBI" id="CHEBI:58272"/>
        <dbReference type="ChEBI" id="CHEBI:62600"/>
        <dbReference type="ChEBI" id="CHEBI:76533"/>
        <dbReference type="EC" id="2.4.1.266"/>
    </reaction>
    <physiologicalReaction direction="left-to-right" evidence="10">
        <dbReference type="Rhea" id="RHEA:47245"/>
    </physiologicalReaction>
</comment>
<gene>
    <name evidence="13" type="primary">gpgS</name>
    <name evidence="13" type="ORF">MSTO_52670</name>
</gene>
<evidence type="ECO:0000256" key="3">
    <source>
        <dbReference type="ARBA" id="ARBA00006739"/>
    </source>
</evidence>
<dbReference type="Pfam" id="PF00535">
    <property type="entry name" value="Glycos_transf_2"/>
    <property type="match status" value="1"/>
</dbReference>
<keyword evidence="5" id="KW-0808">Transferase</keyword>
<evidence type="ECO:0000256" key="5">
    <source>
        <dbReference type="ARBA" id="ARBA00022679"/>
    </source>
</evidence>
<evidence type="ECO:0000256" key="11">
    <source>
        <dbReference type="SAM" id="MobiDB-lite"/>
    </source>
</evidence>
<evidence type="ECO:0000259" key="12">
    <source>
        <dbReference type="Pfam" id="PF00535"/>
    </source>
</evidence>
<protein>
    <recommendedName>
        <fullName evidence="8">Glucosyl-3-phosphoglycerate synthase</fullName>
        <ecNumber evidence="7">2.4.1.266</ecNumber>
    </recommendedName>
</protein>
<dbReference type="InterPro" id="IPR050256">
    <property type="entry name" value="Glycosyltransferase_2"/>
</dbReference>
<proteinExistence type="inferred from homology"/>